<dbReference type="RefSeq" id="WP_072748156.1">
    <property type="nucleotide sequence ID" value="NZ_FOHL01000001.1"/>
</dbReference>
<dbReference type="STRING" id="1189325.SAMN04488119_101505"/>
<evidence type="ECO:0000313" key="9">
    <source>
        <dbReference type="Proteomes" id="UP000184066"/>
    </source>
</evidence>
<keyword evidence="3 5" id="KW-0560">Oxidoreductase</keyword>
<protein>
    <recommendedName>
        <fullName evidence="5">Glutathione peroxidase</fullName>
    </recommendedName>
</protein>
<evidence type="ECO:0000256" key="6">
    <source>
        <dbReference type="SAM" id="SignalP"/>
    </source>
</evidence>
<organism evidence="8 9">
    <name type="scientific">Oceanicella actignis</name>
    <dbReference type="NCBI Taxonomy" id="1189325"/>
    <lineage>
        <taxon>Bacteria</taxon>
        <taxon>Pseudomonadati</taxon>
        <taxon>Pseudomonadota</taxon>
        <taxon>Alphaproteobacteria</taxon>
        <taxon>Rhodobacterales</taxon>
        <taxon>Paracoccaceae</taxon>
        <taxon>Oceanicella</taxon>
    </lineage>
</organism>
<keyword evidence="9" id="KW-1185">Reference proteome</keyword>
<dbReference type="PIRSF" id="PIRSF000303">
    <property type="entry name" value="Glutathion_perox"/>
    <property type="match status" value="1"/>
</dbReference>
<feature type="chain" id="PRO_5009929529" description="Glutathione peroxidase" evidence="6">
    <location>
        <begin position="27"/>
        <end position="185"/>
    </location>
</feature>
<dbReference type="Gene3D" id="3.40.30.10">
    <property type="entry name" value="Glutaredoxin"/>
    <property type="match status" value="1"/>
</dbReference>
<evidence type="ECO:0000256" key="5">
    <source>
        <dbReference type="RuleBase" id="RU000499"/>
    </source>
</evidence>
<dbReference type="PRINTS" id="PR01011">
    <property type="entry name" value="GLUTPROXDASE"/>
</dbReference>
<accession>A0A1M7TV70</accession>
<feature type="domain" description="Thioredoxin" evidence="7">
    <location>
        <begin position="23"/>
        <end position="181"/>
    </location>
</feature>
<comment type="similarity">
    <text evidence="1 5">Belongs to the glutathione peroxidase family.</text>
</comment>
<proteinExistence type="inferred from homology"/>
<dbReference type="InterPro" id="IPR000889">
    <property type="entry name" value="Glutathione_peroxidase"/>
</dbReference>
<dbReference type="GO" id="GO:0004601">
    <property type="term" value="F:peroxidase activity"/>
    <property type="evidence" value="ECO:0007669"/>
    <property type="project" value="UniProtKB-KW"/>
</dbReference>
<evidence type="ECO:0000256" key="1">
    <source>
        <dbReference type="ARBA" id="ARBA00006926"/>
    </source>
</evidence>
<dbReference type="PANTHER" id="PTHR11592:SF78">
    <property type="entry name" value="GLUTATHIONE PEROXIDASE"/>
    <property type="match status" value="1"/>
</dbReference>
<keyword evidence="2 5" id="KW-0575">Peroxidase</keyword>
<evidence type="ECO:0000259" key="7">
    <source>
        <dbReference type="PROSITE" id="PS51352"/>
    </source>
</evidence>
<dbReference type="InterPro" id="IPR036249">
    <property type="entry name" value="Thioredoxin-like_sf"/>
</dbReference>
<dbReference type="GO" id="GO:0034599">
    <property type="term" value="P:cellular response to oxidative stress"/>
    <property type="evidence" value="ECO:0007669"/>
    <property type="project" value="TreeGrafter"/>
</dbReference>
<dbReference type="EMBL" id="FRDL01000010">
    <property type="protein sequence ID" value="SHN74644.1"/>
    <property type="molecule type" value="Genomic_DNA"/>
</dbReference>
<keyword evidence="6" id="KW-0732">Signal</keyword>
<reference evidence="8 9" key="1">
    <citation type="submission" date="2016-12" db="EMBL/GenBank/DDBJ databases">
        <authorList>
            <person name="Song W.-J."/>
            <person name="Kurnit D.M."/>
        </authorList>
    </citation>
    <scope>NUCLEOTIDE SEQUENCE [LARGE SCALE GENOMIC DNA]</scope>
    <source>
        <strain evidence="8 9">CGMCC 1.10808</strain>
    </source>
</reference>
<evidence type="ECO:0000256" key="3">
    <source>
        <dbReference type="ARBA" id="ARBA00023002"/>
    </source>
</evidence>
<dbReference type="InterPro" id="IPR029759">
    <property type="entry name" value="GPX_AS"/>
</dbReference>
<name>A0A1M7TV70_9RHOB</name>
<evidence type="ECO:0000256" key="4">
    <source>
        <dbReference type="PIRSR" id="PIRSR000303-1"/>
    </source>
</evidence>
<dbReference type="PROSITE" id="PS51355">
    <property type="entry name" value="GLUTATHIONE_PEROXID_3"/>
    <property type="match status" value="1"/>
</dbReference>
<dbReference type="SUPFAM" id="SSF52833">
    <property type="entry name" value="Thioredoxin-like"/>
    <property type="match status" value="1"/>
</dbReference>
<dbReference type="PANTHER" id="PTHR11592">
    <property type="entry name" value="GLUTATHIONE PEROXIDASE"/>
    <property type="match status" value="1"/>
</dbReference>
<feature type="active site" evidence="4">
    <location>
        <position position="61"/>
    </location>
</feature>
<feature type="signal peptide" evidence="6">
    <location>
        <begin position="1"/>
        <end position="26"/>
    </location>
</feature>
<dbReference type="AlphaFoldDB" id="A0A1M7TV70"/>
<dbReference type="PROSITE" id="PS51318">
    <property type="entry name" value="TAT"/>
    <property type="match status" value="1"/>
</dbReference>
<dbReference type="CDD" id="cd00340">
    <property type="entry name" value="GSH_Peroxidase"/>
    <property type="match status" value="1"/>
</dbReference>
<sequence>MIRRRDIFRLAAGAGALALAPGAARAASAWDFVFEALEGGPMPLAQWRGKVLLVVNTASFCGFTPQYRALVRIWREYRDRGLVVIGAPSTDFRQEYAEKDKIKTFCELTYGVDFPMTAPVHVVGPDAHPFFAWAAAETGERVRWNFNKYLIGRDGRVIAWMPSTLDPAARKVREAIEAALAAPEA</sequence>
<evidence type="ECO:0000256" key="2">
    <source>
        <dbReference type="ARBA" id="ARBA00022559"/>
    </source>
</evidence>
<dbReference type="OrthoDB" id="9785502at2"/>
<dbReference type="InterPro" id="IPR006311">
    <property type="entry name" value="TAT_signal"/>
</dbReference>
<dbReference type="PROSITE" id="PS00460">
    <property type="entry name" value="GLUTATHIONE_PEROXID_1"/>
    <property type="match status" value="1"/>
</dbReference>
<dbReference type="Proteomes" id="UP000184066">
    <property type="component" value="Unassembled WGS sequence"/>
</dbReference>
<evidence type="ECO:0000313" key="8">
    <source>
        <dbReference type="EMBL" id="SHN74644.1"/>
    </source>
</evidence>
<dbReference type="Pfam" id="PF00255">
    <property type="entry name" value="GSHPx"/>
    <property type="match status" value="1"/>
</dbReference>
<dbReference type="PROSITE" id="PS51352">
    <property type="entry name" value="THIOREDOXIN_2"/>
    <property type="match status" value="1"/>
</dbReference>
<dbReference type="InterPro" id="IPR013766">
    <property type="entry name" value="Thioredoxin_domain"/>
</dbReference>
<gene>
    <name evidence="8" type="ORF">SAMN05216200_11085</name>
</gene>